<dbReference type="Gene3D" id="1.25.40.90">
    <property type="match status" value="1"/>
</dbReference>
<proteinExistence type="predicted"/>
<comment type="caution">
    <text evidence="1">The sequence shown here is derived from an EMBL/GenBank/DDBJ whole genome shotgun (WGS) entry which is preliminary data.</text>
</comment>
<evidence type="ECO:0000313" key="1">
    <source>
        <dbReference type="EMBL" id="KAG5633833.1"/>
    </source>
</evidence>
<reference evidence="1" key="2">
    <citation type="submission" date="2021-10" db="EMBL/GenBank/DDBJ databases">
        <title>Phylogenomics reveals ancestral predisposition of the termite-cultivated fungus Termitomyces towards a domesticated lifestyle.</title>
        <authorList>
            <person name="Auxier B."/>
            <person name="Grum-Grzhimaylo A."/>
            <person name="Cardenas M.E."/>
            <person name="Lodge J.D."/>
            <person name="Laessoe T."/>
            <person name="Pedersen O."/>
            <person name="Smith M.E."/>
            <person name="Kuyper T.W."/>
            <person name="Franco-Molano E.A."/>
            <person name="Baroni T.J."/>
            <person name="Aanen D.K."/>
        </authorList>
    </citation>
    <scope>NUCLEOTIDE SEQUENCE</scope>
    <source>
        <strain evidence="1">AP01</strain>
        <tissue evidence="1">Mycelium</tissue>
    </source>
</reference>
<dbReference type="InterPro" id="IPR008942">
    <property type="entry name" value="ENTH_VHS"/>
</dbReference>
<gene>
    <name evidence="1" type="ORF">DXG03_006613</name>
</gene>
<keyword evidence="2" id="KW-1185">Reference proteome</keyword>
<accession>A0A9P7FLH0</accession>
<evidence type="ECO:0000313" key="2">
    <source>
        <dbReference type="Proteomes" id="UP000775547"/>
    </source>
</evidence>
<dbReference type="SUPFAM" id="SSF48464">
    <property type="entry name" value="ENTH/VHS domain"/>
    <property type="match status" value="1"/>
</dbReference>
<feature type="non-terminal residue" evidence="1">
    <location>
        <position position="1"/>
    </location>
</feature>
<dbReference type="AlphaFoldDB" id="A0A9P7FLH0"/>
<protein>
    <submittedName>
        <fullName evidence="1">Uncharacterized protein</fullName>
    </submittedName>
</protein>
<sequence length="58" mass="6309">LWAIILRNSHDPFVSQSTARKFLDTLEDLVTSPKTSPVVRERVLNVIGAAAFASGPSE</sequence>
<reference evidence="1" key="1">
    <citation type="submission" date="2020-07" db="EMBL/GenBank/DDBJ databases">
        <authorList>
            <person name="Nieuwenhuis M."/>
            <person name="Van De Peppel L.J.J."/>
        </authorList>
    </citation>
    <scope>NUCLEOTIDE SEQUENCE</scope>
    <source>
        <strain evidence="1">AP01</strain>
        <tissue evidence="1">Mycelium</tissue>
    </source>
</reference>
<dbReference type="EMBL" id="JABCKV010004438">
    <property type="protein sequence ID" value="KAG5633833.1"/>
    <property type="molecule type" value="Genomic_DNA"/>
</dbReference>
<dbReference type="OrthoDB" id="10255964at2759"/>
<name>A0A9P7FLH0_9AGAR</name>
<dbReference type="Proteomes" id="UP000775547">
    <property type="component" value="Unassembled WGS sequence"/>
</dbReference>
<organism evidence="1 2">
    <name type="scientific">Asterophora parasitica</name>
    <dbReference type="NCBI Taxonomy" id="117018"/>
    <lineage>
        <taxon>Eukaryota</taxon>
        <taxon>Fungi</taxon>
        <taxon>Dikarya</taxon>
        <taxon>Basidiomycota</taxon>
        <taxon>Agaricomycotina</taxon>
        <taxon>Agaricomycetes</taxon>
        <taxon>Agaricomycetidae</taxon>
        <taxon>Agaricales</taxon>
        <taxon>Tricholomatineae</taxon>
        <taxon>Lyophyllaceae</taxon>
        <taxon>Asterophora</taxon>
    </lineage>
</organism>